<evidence type="ECO:0000256" key="8">
    <source>
        <dbReference type="SAM" id="MobiDB-lite"/>
    </source>
</evidence>
<dbReference type="Pfam" id="PF02941">
    <property type="entry name" value="FeThRed_A"/>
    <property type="match status" value="1"/>
</dbReference>
<evidence type="ECO:0000256" key="7">
    <source>
        <dbReference type="ARBA" id="ARBA00034490"/>
    </source>
</evidence>
<evidence type="ECO:0000256" key="2">
    <source>
        <dbReference type="ARBA" id="ARBA00022528"/>
    </source>
</evidence>
<evidence type="ECO:0000256" key="6">
    <source>
        <dbReference type="ARBA" id="ARBA00034474"/>
    </source>
</evidence>
<dbReference type="PANTHER" id="PTHR46937">
    <property type="entry name" value="FERREDOXIN-THIOREDOXIN REDUCTASE, VARIABLE CHAIN"/>
    <property type="match status" value="1"/>
</dbReference>
<organism evidence="10">
    <name type="scientific">Lotus japonicus</name>
    <name type="common">Lotus corniculatus var. japonicus</name>
    <dbReference type="NCBI Taxonomy" id="34305"/>
    <lineage>
        <taxon>Eukaryota</taxon>
        <taxon>Viridiplantae</taxon>
        <taxon>Streptophyta</taxon>
        <taxon>Embryophyta</taxon>
        <taxon>Tracheophyta</taxon>
        <taxon>Spermatophyta</taxon>
        <taxon>Magnoliopsida</taxon>
        <taxon>eudicotyledons</taxon>
        <taxon>Gunneridae</taxon>
        <taxon>Pentapetalae</taxon>
        <taxon>rosids</taxon>
        <taxon>fabids</taxon>
        <taxon>Fabales</taxon>
        <taxon>Fabaceae</taxon>
        <taxon>Papilionoideae</taxon>
        <taxon>50 kb inversion clade</taxon>
        <taxon>NPAAA clade</taxon>
        <taxon>Hologalegina</taxon>
        <taxon>robinioid clade</taxon>
        <taxon>Loteae</taxon>
        <taxon>Lotus</taxon>
    </lineage>
</organism>
<evidence type="ECO:0000313" key="10">
    <source>
        <dbReference type="EMBL" id="AFK46976.1"/>
    </source>
</evidence>
<dbReference type="GO" id="GO:0009507">
    <property type="term" value="C:chloroplast"/>
    <property type="evidence" value="ECO:0007669"/>
    <property type="project" value="UniProtKB-SubCell"/>
</dbReference>
<dbReference type="OrthoDB" id="1916328at2759"/>
<protein>
    <recommendedName>
        <fullName evidence="9">Ferredoxin thioredoxin reductase alpha chain domain-containing protein</fullName>
    </recommendedName>
</protein>
<sequence length="166" mass="18217">MKSIQFNMSTIAIAMAPSSPLLSVSPNRSSMLLLTKSIPFSSSSSIHPPLFANLRGSSRSITRCEVAVEESSPSSTSSSSESEEAESSKVGARVRVKVPLKVYHVPKVPEFDLEGAEGEIKQYVALWKGKKISANFPYKVQFVTEIEGRGAVKFFAHLKEDEFEFL</sequence>
<dbReference type="SUPFAM" id="SSF50090">
    <property type="entry name" value="Electron transport accessory proteins"/>
    <property type="match status" value="1"/>
</dbReference>
<dbReference type="Gene3D" id="2.30.30.50">
    <property type="match status" value="1"/>
</dbReference>
<dbReference type="RefSeq" id="XP_057447361.1">
    <property type="nucleotide sequence ID" value="XM_057591378.1"/>
</dbReference>
<dbReference type="GeneID" id="130739141"/>
<comment type="subcellular location">
    <subcellularLocation>
        <location evidence="1">Plastid</location>
        <location evidence="1">Chloroplast</location>
    </subcellularLocation>
</comment>
<feature type="region of interest" description="Disordered" evidence="8">
    <location>
        <begin position="65"/>
        <end position="90"/>
    </location>
</feature>
<name>I3T384_LOTJA</name>
<dbReference type="GO" id="GO:0015979">
    <property type="term" value="P:photosynthesis"/>
    <property type="evidence" value="ECO:0007669"/>
    <property type="project" value="InterPro"/>
</dbReference>
<evidence type="ECO:0000256" key="3">
    <source>
        <dbReference type="ARBA" id="ARBA00022640"/>
    </source>
</evidence>
<accession>I3T384</accession>
<evidence type="ECO:0000259" key="9">
    <source>
        <dbReference type="Pfam" id="PF02941"/>
    </source>
</evidence>
<dbReference type="InterPro" id="IPR004207">
    <property type="entry name" value="Fd_thioredoxin_Rdtase_alpha"/>
</dbReference>
<dbReference type="EMBL" id="BT147182">
    <property type="protein sequence ID" value="AFK46976.1"/>
    <property type="molecule type" value="mRNA"/>
</dbReference>
<dbReference type="GO" id="GO:0016491">
    <property type="term" value="F:oxidoreductase activity"/>
    <property type="evidence" value="ECO:0007669"/>
    <property type="project" value="UniProtKB-KW"/>
</dbReference>
<dbReference type="InterPro" id="IPR008990">
    <property type="entry name" value="Elect_transpt_acc-like_dom_sf"/>
</dbReference>
<evidence type="ECO:0000256" key="5">
    <source>
        <dbReference type="ARBA" id="ARBA00026011"/>
    </source>
</evidence>
<keyword evidence="2" id="KW-0150">Chloroplast</keyword>
<proteinExistence type="evidence at transcript level"/>
<evidence type="ECO:0000256" key="1">
    <source>
        <dbReference type="ARBA" id="ARBA00004229"/>
    </source>
</evidence>
<dbReference type="InterPro" id="IPR044166">
    <property type="entry name" value="FTRV"/>
</dbReference>
<dbReference type="PANTHER" id="PTHR46937:SF4">
    <property type="entry name" value="FERREDOXIN-THIOREDOXIN REDUCTASE SUBUNIT A1, CHLOROPLASTIC"/>
    <property type="match status" value="1"/>
</dbReference>
<comment type="similarity">
    <text evidence="7">Belongs to the ferredoxin thioredoxin reductase alpha subunit family.</text>
</comment>
<reference evidence="10" key="1">
    <citation type="submission" date="2012-05" db="EMBL/GenBank/DDBJ databases">
        <authorList>
            <person name="Krishnakumar V."/>
            <person name="Cheung F."/>
            <person name="Xiao Y."/>
            <person name="Chan A."/>
            <person name="Moskal W.A."/>
            <person name="Town C.D."/>
        </authorList>
    </citation>
    <scope>NUCLEOTIDE SEQUENCE</scope>
</reference>
<keyword evidence="4" id="KW-0560">Oxidoreductase</keyword>
<dbReference type="FunFam" id="2.30.30.50:FF:000002">
    <property type="entry name" value="Ferredoxin-thioredoxin reductase, variable chain"/>
    <property type="match status" value="1"/>
</dbReference>
<keyword evidence="3" id="KW-0934">Plastid</keyword>
<dbReference type="AlphaFoldDB" id="I3T384"/>
<evidence type="ECO:0000256" key="4">
    <source>
        <dbReference type="ARBA" id="ARBA00023002"/>
    </source>
</evidence>
<comment type="function">
    <text evidence="6">Variable subunit of the ferredoxin-thioredoxin reductase (FTR), which catalyzes the two-electron reduction of thioredoxins by the electrons provided by reduced ferredoxin.</text>
</comment>
<feature type="domain" description="Ferredoxin thioredoxin reductase alpha chain" evidence="9">
    <location>
        <begin position="90"/>
        <end position="162"/>
    </location>
</feature>
<feature type="compositionally biased region" description="Low complexity" evidence="8">
    <location>
        <begin position="69"/>
        <end position="80"/>
    </location>
</feature>
<dbReference type="KEGG" id="lja:130739141"/>
<comment type="subunit">
    <text evidence="5">Heterodimer of subunit A (variable subunit) and subunit B (catalytic subunit). Heterodimeric FTR forms a complex with ferredoxin and thioredoxin.</text>
</comment>